<dbReference type="OrthoDB" id="159695at2"/>
<protein>
    <submittedName>
        <fullName evidence="3">Uncharacterized protein</fullName>
    </submittedName>
</protein>
<proteinExistence type="predicted"/>
<feature type="region of interest" description="Disordered" evidence="1">
    <location>
        <begin position="432"/>
        <end position="503"/>
    </location>
</feature>
<feature type="compositionally biased region" description="Basic and acidic residues" evidence="1">
    <location>
        <begin position="457"/>
        <end position="503"/>
    </location>
</feature>
<keyword evidence="4" id="KW-1185">Reference proteome</keyword>
<dbReference type="InParanoid" id="A0A212QXJ8"/>
<evidence type="ECO:0000256" key="2">
    <source>
        <dbReference type="SAM" id="SignalP"/>
    </source>
</evidence>
<name>A0A212QXJ8_9CHLR</name>
<sequence length="503" mass="53638">MRSTWLRLGLVIAIAAIALVAFGTAMAAAGSPSGLAAVVSGWTGGREIAPPRADPQQGEAGTSIAADKTAEGFWTHVITYDWSLTKSASPDALTLARGESGEVMYTIVVTREKVGESESAGVRGTICVTNTGEAATEGLAITDIVEYKKPPDVTDWTPFLTVTVDITEKPILDPGESHCYDYEIPFTPLEGVTQYRNRAHVTITNHSGHLGEPFGPEPKAGFSLPDSPTVVEVDESASVSDEEHCPAGFTCMPSETGPWTFHDSGSVSFHKTITNETACDVMAELHNVATLTEGDTHETRTAEAVVHLTAPPCPVGCVLTYGFWKTHPDAWPEGYSPDATFFSSGKTWMQVLWTAPRGDAYYILAHQYIAAVLNVANGATPPLEVSAVIDAATAWFGSHSPGVPASSPEGQTLIHWAEVLAAFNEGRMGVPHCENVEAGPAMPPKQGGGRPETPPGLEKRPEMPPGLEHRPENKPHQEQRPETPPGQEKRPETPPGQEKGKGK</sequence>
<accession>A0A212QXJ8</accession>
<dbReference type="RefSeq" id="WP_088571065.1">
    <property type="nucleotide sequence ID" value="NZ_FYEK01000027.1"/>
</dbReference>
<evidence type="ECO:0000313" key="3">
    <source>
        <dbReference type="EMBL" id="SNB64351.1"/>
    </source>
</evidence>
<dbReference type="AlphaFoldDB" id="A0A212QXJ8"/>
<reference evidence="4" key="1">
    <citation type="submission" date="2017-06" db="EMBL/GenBank/DDBJ databases">
        <authorList>
            <person name="Varghese N."/>
            <person name="Submissions S."/>
        </authorList>
    </citation>
    <scope>NUCLEOTIDE SEQUENCE [LARGE SCALE GENOMIC DNA]</scope>
    <source>
        <strain evidence="4">JAD2</strain>
    </source>
</reference>
<dbReference type="EMBL" id="FYEK01000027">
    <property type="protein sequence ID" value="SNB64351.1"/>
    <property type="molecule type" value="Genomic_DNA"/>
</dbReference>
<evidence type="ECO:0000256" key="1">
    <source>
        <dbReference type="SAM" id="MobiDB-lite"/>
    </source>
</evidence>
<dbReference type="Proteomes" id="UP000197025">
    <property type="component" value="Unassembled WGS sequence"/>
</dbReference>
<keyword evidence="2" id="KW-0732">Signal</keyword>
<feature type="signal peptide" evidence="2">
    <location>
        <begin position="1"/>
        <end position="27"/>
    </location>
</feature>
<evidence type="ECO:0000313" key="4">
    <source>
        <dbReference type="Proteomes" id="UP000197025"/>
    </source>
</evidence>
<feature type="chain" id="PRO_5013188451" evidence="2">
    <location>
        <begin position="28"/>
        <end position="503"/>
    </location>
</feature>
<organism evidence="3 4">
    <name type="scientific">Thermoflexus hugenholtzii JAD2</name>
    <dbReference type="NCBI Taxonomy" id="877466"/>
    <lineage>
        <taxon>Bacteria</taxon>
        <taxon>Bacillati</taxon>
        <taxon>Chloroflexota</taxon>
        <taxon>Thermoflexia</taxon>
        <taxon>Thermoflexales</taxon>
        <taxon>Thermoflexaceae</taxon>
        <taxon>Thermoflexus</taxon>
    </lineage>
</organism>
<gene>
    <name evidence="3" type="ORF">SAMN02746019_00008130</name>
</gene>